<dbReference type="PROSITE" id="PS50850">
    <property type="entry name" value="MFS"/>
    <property type="match status" value="1"/>
</dbReference>
<dbReference type="SUPFAM" id="SSF103473">
    <property type="entry name" value="MFS general substrate transporter"/>
    <property type="match status" value="1"/>
</dbReference>
<evidence type="ECO:0000313" key="11">
    <source>
        <dbReference type="EMBL" id="OEV22157.1"/>
    </source>
</evidence>
<keyword evidence="3" id="KW-1003">Cell membrane</keyword>
<feature type="region of interest" description="Disordered" evidence="8">
    <location>
        <begin position="502"/>
        <end position="526"/>
    </location>
</feature>
<feature type="transmembrane region" description="Helical" evidence="9">
    <location>
        <begin position="169"/>
        <end position="193"/>
    </location>
</feature>
<feature type="transmembrane region" description="Helical" evidence="9">
    <location>
        <begin position="20"/>
        <end position="41"/>
    </location>
</feature>
<dbReference type="GO" id="GO:0022857">
    <property type="term" value="F:transmembrane transporter activity"/>
    <property type="evidence" value="ECO:0007669"/>
    <property type="project" value="InterPro"/>
</dbReference>
<evidence type="ECO:0000256" key="6">
    <source>
        <dbReference type="ARBA" id="ARBA00023136"/>
    </source>
</evidence>
<feature type="domain" description="Major facilitator superfamily (MFS) profile" evidence="10">
    <location>
        <begin position="19"/>
        <end position="505"/>
    </location>
</feature>
<comment type="subcellular location">
    <subcellularLocation>
        <location evidence="1">Cell membrane</location>
        <topology evidence="1">Multi-pass membrane protein</topology>
    </subcellularLocation>
</comment>
<feature type="transmembrane region" description="Helical" evidence="9">
    <location>
        <begin position="309"/>
        <end position="329"/>
    </location>
</feature>
<evidence type="ECO:0000259" key="10">
    <source>
        <dbReference type="PROSITE" id="PS50850"/>
    </source>
</evidence>
<evidence type="ECO:0000256" key="2">
    <source>
        <dbReference type="ARBA" id="ARBA00022448"/>
    </source>
</evidence>
<keyword evidence="6 9" id="KW-0472">Membrane</keyword>
<sequence>MSAEPAAPPERAGAKEWTALAVLGVPAVLVMMNMSVLYLALPTLSRDLGPSGPQLLWITDIYGFMVAGALITMGTLGDRLGHRRILLAGAIAFTGASIFAAYADSAGMLIAARAIQGVAAASLAPSSLSVIRNLFRDPAQRTLAITIWMMSFMGGGALGPLVGGVLLQYFWWGSVFLVAVPTMLVLVLTVPFLVPEFRPAGSGRIDLVSVAMSLVTPLAVVYGIKSLAADGVGPSSLGAIAAGVVVGVLFVRRQRRLDSPLLDLSLFRIPAFAVPAGGMIVVGMLLFGTSLLTSQYLQLVLGFEPLEAGLWQLPTAVGGTVVALWVSGLAARFQPAVLMSAGAALAVLGPIMLTQVDGGPGFVVAGSLLLFAGLTPFMALGTGLVVGAAPAERAGAASAVSETGAELGGALGIATLGSVATAVYGGYMADRLPDGVPTELAGRAGETLPAALEAAQQLPGALGTALADTARAAFTHSLHVHALILIPILLALSALTLTLRRRGGKPTDDDRTPADDHAAASAPVTD</sequence>
<dbReference type="GO" id="GO:0005886">
    <property type="term" value="C:plasma membrane"/>
    <property type="evidence" value="ECO:0007669"/>
    <property type="project" value="UniProtKB-SubCell"/>
</dbReference>
<dbReference type="PANTHER" id="PTHR42718:SF47">
    <property type="entry name" value="METHYL VIOLOGEN RESISTANCE PROTEIN SMVA"/>
    <property type="match status" value="1"/>
</dbReference>
<dbReference type="InterPro" id="IPR020846">
    <property type="entry name" value="MFS_dom"/>
</dbReference>
<evidence type="ECO:0000256" key="8">
    <source>
        <dbReference type="SAM" id="MobiDB-lite"/>
    </source>
</evidence>
<dbReference type="CDD" id="cd17321">
    <property type="entry name" value="MFS_MMR_MDR_like"/>
    <property type="match status" value="1"/>
</dbReference>
<feature type="compositionally biased region" description="Basic and acidic residues" evidence="8">
    <location>
        <begin position="505"/>
        <end position="518"/>
    </location>
</feature>
<evidence type="ECO:0000256" key="3">
    <source>
        <dbReference type="ARBA" id="ARBA00022475"/>
    </source>
</evidence>
<feature type="transmembrane region" description="Helical" evidence="9">
    <location>
        <begin position="143"/>
        <end position="163"/>
    </location>
</feature>
<dbReference type="RefSeq" id="WP_070199865.1">
    <property type="nucleotide sequence ID" value="NZ_LJGZ01000005.1"/>
</dbReference>
<accession>A0A1E7M147</accession>
<keyword evidence="12" id="KW-1185">Reference proteome</keyword>
<dbReference type="Gene3D" id="1.20.1250.20">
    <property type="entry name" value="MFS general substrate transporter like domains"/>
    <property type="match status" value="1"/>
</dbReference>
<dbReference type="PANTHER" id="PTHR42718">
    <property type="entry name" value="MAJOR FACILITATOR SUPERFAMILY MULTIDRUG TRANSPORTER MFSC"/>
    <property type="match status" value="1"/>
</dbReference>
<feature type="transmembrane region" description="Helical" evidence="9">
    <location>
        <begin position="109"/>
        <end position="131"/>
    </location>
</feature>
<evidence type="ECO:0000256" key="5">
    <source>
        <dbReference type="ARBA" id="ARBA00022989"/>
    </source>
</evidence>
<feature type="transmembrane region" description="Helical" evidence="9">
    <location>
        <begin position="231"/>
        <end position="251"/>
    </location>
</feature>
<dbReference type="PATRIC" id="fig|518642.7.peg.6339"/>
<feature type="transmembrane region" description="Helical" evidence="9">
    <location>
        <begin position="205"/>
        <end position="225"/>
    </location>
</feature>
<protein>
    <submittedName>
        <fullName evidence="11">MFS transporter</fullName>
    </submittedName>
</protein>
<feature type="transmembrane region" description="Helical" evidence="9">
    <location>
        <begin position="272"/>
        <end position="297"/>
    </location>
</feature>
<dbReference type="GO" id="GO:0046677">
    <property type="term" value="P:response to antibiotic"/>
    <property type="evidence" value="ECO:0007669"/>
    <property type="project" value="UniProtKB-KW"/>
</dbReference>
<comment type="caution">
    <text evidence="11">The sequence shown here is derived from an EMBL/GenBank/DDBJ whole genome shotgun (WGS) entry which is preliminary data.</text>
</comment>
<keyword evidence="7" id="KW-0046">Antibiotic resistance</keyword>
<dbReference type="InterPro" id="IPR011701">
    <property type="entry name" value="MFS"/>
</dbReference>
<gene>
    <name evidence="11" type="ORF">AN221_04465</name>
</gene>
<keyword evidence="4 9" id="KW-0812">Transmembrane</keyword>
<feature type="transmembrane region" description="Helical" evidence="9">
    <location>
        <begin position="478"/>
        <end position="499"/>
    </location>
</feature>
<evidence type="ECO:0000313" key="12">
    <source>
        <dbReference type="Proteomes" id="UP000175971"/>
    </source>
</evidence>
<dbReference type="InterPro" id="IPR036259">
    <property type="entry name" value="MFS_trans_sf"/>
</dbReference>
<feature type="transmembrane region" description="Helical" evidence="9">
    <location>
        <begin position="61"/>
        <end position="78"/>
    </location>
</feature>
<keyword evidence="5 9" id="KW-1133">Transmembrane helix</keyword>
<dbReference type="Pfam" id="PF07690">
    <property type="entry name" value="MFS_1"/>
    <property type="match status" value="1"/>
</dbReference>
<dbReference type="Proteomes" id="UP000175971">
    <property type="component" value="Unassembled WGS sequence"/>
</dbReference>
<organism evidence="11 12">
    <name type="scientific">Streptomyces nanshensis</name>
    <dbReference type="NCBI Taxonomy" id="518642"/>
    <lineage>
        <taxon>Bacteria</taxon>
        <taxon>Bacillati</taxon>
        <taxon>Actinomycetota</taxon>
        <taxon>Actinomycetes</taxon>
        <taxon>Kitasatosporales</taxon>
        <taxon>Streptomycetaceae</taxon>
        <taxon>Streptomyces</taxon>
    </lineage>
</organism>
<proteinExistence type="predicted"/>
<feature type="transmembrane region" description="Helical" evidence="9">
    <location>
        <begin position="362"/>
        <end position="386"/>
    </location>
</feature>
<evidence type="ECO:0000256" key="9">
    <source>
        <dbReference type="SAM" id="Phobius"/>
    </source>
</evidence>
<feature type="transmembrane region" description="Helical" evidence="9">
    <location>
        <begin position="336"/>
        <end position="356"/>
    </location>
</feature>
<dbReference type="OrthoDB" id="9781469at2"/>
<evidence type="ECO:0000256" key="1">
    <source>
        <dbReference type="ARBA" id="ARBA00004651"/>
    </source>
</evidence>
<dbReference type="AlphaFoldDB" id="A0A1E7M147"/>
<name>A0A1E7M147_9ACTN</name>
<feature type="transmembrane region" description="Helical" evidence="9">
    <location>
        <begin position="85"/>
        <end position="103"/>
    </location>
</feature>
<dbReference type="EMBL" id="LJGZ01000005">
    <property type="protein sequence ID" value="OEV22157.1"/>
    <property type="molecule type" value="Genomic_DNA"/>
</dbReference>
<evidence type="ECO:0000256" key="7">
    <source>
        <dbReference type="ARBA" id="ARBA00023251"/>
    </source>
</evidence>
<reference evidence="11 12" key="1">
    <citation type="journal article" date="2016" name="Front. Microbiol.">
        <title>Comparative Genomics Analysis of Streptomyces Species Reveals Their Adaptation to the Marine Environment and Their Diversity at the Genomic Level.</title>
        <authorList>
            <person name="Tian X."/>
            <person name="Zhang Z."/>
            <person name="Yang T."/>
            <person name="Chen M."/>
            <person name="Li J."/>
            <person name="Chen F."/>
            <person name="Yang J."/>
            <person name="Li W."/>
            <person name="Zhang B."/>
            <person name="Zhang Z."/>
            <person name="Wu J."/>
            <person name="Zhang C."/>
            <person name="Long L."/>
            <person name="Xiao J."/>
        </authorList>
    </citation>
    <scope>NUCLEOTIDE SEQUENCE [LARGE SCALE GENOMIC DNA]</scope>
    <source>
        <strain evidence="11 12">SCSIO M10372</strain>
    </source>
</reference>
<feature type="transmembrane region" description="Helical" evidence="9">
    <location>
        <begin position="407"/>
        <end position="427"/>
    </location>
</feature>
<evidence type="ECO:0000256" key="4">
    <source>
        <dbReference type="ARBA" id="ARBA00022692"/>
    </source>
</evidence>
<keyword evidence="2" id="KW-0813">Transport</keyword>